<evidence type="ECO:0000256" key="2">
    <source>
        <dbReference type="SAM" id="MobiDB-lite"/>
    </source>
</evidence>
<gene>
    <name evidence="5" type="ORF">F8388_006806</name>
    <name evidence="6" type="ORF">G4B88_019664</name>
</gene>
<evidence type="ECO:0008006" key="9">
    <source>
        <dbReference type="Google" id="ProtNLM"/>
    </source>
</evidence>
<dbReference type="InterPro" id="IPR012617">
    <property type="entry name" value="AATF_C"/>
</dbReference>
<protein>
    <recommendedName>
        <fullName evidence="9">Protein AATF</fullName>
    </recommendedName>
</protein>
<evidence type="ECO:0000259" key="4">
    <source>
        <dbReference type="Pfam" id="PF13339"/>
    </source>
</evidence>
<feature type="compositionally biased region" description="Polar residues" evidence="2">
    <location>
        <begin position="190"/>
        <end position="199"/>
    </location>
</feature>
<accession>A0A7J6GVL1</accession>
<dbReference type="Pfam" id="PF08164">
    <property type="entry name" value="TRAUB"/>
    <property type="match status" value="1"/>
</dbReference>
<comment type="caution">
    <text evidence="5">The sequence shown here is derived from an EMBL/GenBank/DDBJ whole genome shotgun (WGS) entry which is preliminary data.</text>
</comment>
<dbReference type="Pfam" id="PF13339">
    <property type="entry name" value="AATF-Che1"/>
    <property type="match status" value="1"/>
</dbReference>
<dbReference type="PANTHER" id="PTHR15565:SF0">
    <property type="entry name" value="PROTEIN AATF"/>
    <property type="match status" value="1"/>
</dbReference>
<dbReference type="InterPro" id="IPR039223">
    <property type="entry name" value="AATF/Bfr2"/>
</dbReference>
<feature type="compositionally biased region" description="Acidic residues" evidence="2">
    <location>
        <begin position="142"/>
        <end position="189"/>
    </location>
</feature>
<dbReference type="InterPro" id="IPR025160">
    <property type="entry name" value="AATF"/>
</dbReference>
<evidence type="ECO:0000313" key="6">
    <source>
        <dbReference type="EMBL" id="KAF4397943.1"/>
    </source>
</evidence>
<evidence type="ECO:0000259" key="3">
    <source>
        <dbReference type="Pfam" id="PF08164"/>
    </source>
</evidence>
<feature type="domain" description="Apoptosis-antagonizing transcription factor C-terminal" evidence="3">
    <location>
        <begin position="444"/>
        <end position="518"/>
    </location>
</feature>
<comment type="similarity">
    <text evidence="1">Belongs to the AATF family.</text>
</comment>
<organism evidence="5 7">
    <name type="scientific">Cannabis sativa</name>
    <name type="common">Hemp</name>
    <name type="synonym">Marijuana</name>
    <dbReference type="NCBI Taxonomy" id="3483"/>
    <lineage>
        <taxon>Eukaryota</taxon>
        <taxon>Viridiplantae</taxon>
        <taxon>Streptophyta</taxon>
        <taxon>Embryophyta</taxon>
        <taxon>Tracheophyta</taxon>
        <taxon>Spermatophyta</taxon>
        <taxon>Magnoliopsida</taxon>
        <taxon>eudicotyledons</taxon>
        <taxon>Gunneridae</taxon>
        <taxon>Pentapetalae</taxon>
        <taxon>rosids</taxon>
        <taxon>fabids</taxon>
        <taxon>Rosales</taxon>
        <taxon>Cannabaceae</taxon>
        <taxon>Cannabis</taxon>
    </lineage>
</organism>
<dbReference type="PANTHER" id="PTHR15565">
    <property type="entry name" value="AATF PROTEIN APOPTOSIS ANTAGONIZING TRANSCRIPTION FACTOR"/>
    <property type="match status" value="1"/>
</dbReference>
<dbReference type="Proteomes" id="UP000525078">
    <property type="component" value="Unassembled WGS sequence"/>
</dbReference>
<proteinExistence type="inferred from homology"/>
<evidence type="ECO:0000313" key="7">
    <source>
        <dbReference type="Proteomes" id="UP000525078"/>
    </source>
</evidence>
<feature type="region of interest" description="Disordered" evidence="2">
    <location>
        <begin position="142"/>
        <end position="199"/>
    </location>
</feature>
<dbReference type="GO" id="GO:0005730">
    <property type="term" value="C:nucleolus"/>
    <property type="evidence" value="ECO:0007669"/>
    <property type="project" value="TreeGrafter"/>
</dbReference>
<evidence type="ECO:0000313" key="8">
    <source>
        <dbReference type="Proteomes" id="UP000583929"/>
    </source>
</evidence>
<dbReference type="Proteomes" id="UP000583929">
    <property type="component" value="Unassembled WGS sequence"/>
</dbReference>
<name>A0A7J6GVL1_CANSA</name>
<dbReference type="EMBL" id="JAATIQ010000029">
    <property type="protein sequence ID" value="KAF4397943.1"/>
    <property type="molecule type" value="Genomic_DNA"/>
</dbReference>
<sequence length="526" mass="59767">MHYIGPRSLNMHHFDPRGLNISSGPKVEPRHHVISALTQSFISYQMGVFTRRPHASITSAQMGTSTSSQAKWGLNFITPVPLRHCLSLCNCKDFFPTVTATSRPHLSRPQSHAPTPSALSLFDATDSRAALFLWRPFPDSDDEFDNDVDMDSDELSVEENEIEDDDEFEDEDDSADDDDEEDEEEEGEENQNSNKQNTDAEMEELEKEYMNLRDQEQNIFQNLKRHKDEDILKGQAVKNQKALWDKTLELRFLLQKAFTSSNRLPQDLLRSSFCDSEESVNAAYSDLITSSKKTLDSMMELQEVLLEKNPSIIQATDGKPGQVSKNLQSLKSSTVSDDEDWARLSQLHARIAAFRDKSVDKWQRKTQVTTGAAAIKGKLQAFNQNISEQVAAYMRDPSRMIKQMQQRKATVAVFGTVPGVEANLKGEEAQADGDPELLDDSEFYQHLLKEFFETIDPTSNETAFYALKRLQTKKRKIVDRRASKGRKIRYDVQEKLVNFMAPLPMNIPPDAQQAFKDLFGLNSKSH</sequence>
<reference evidence="7 8" key="1">
    <citation type="journal article" date="2020" name="bioRxiv">
        <title>Sequence and annotation of 42 cannabis genomes reveals extensive copy number variation in cannabinoid synthesis and pathogen resistance genes.</title>
        <authorList>
            <person name="Mckernan K.J."/>
            <person name="Helbert Y."/>
            <person name="Kane L.T."/>
            <person name="Ebling H."/>
            <person name="Zhang L."/>
            <person name="Liu B."/>
            <person name="Eaton Z."/>
            <person name="Mclaughlin S."/>
            <person name="Kingan S."/>
            <person name="Baybayan P."/>
            <person name="Concepcion G."/>
            <person name="Jordan M."/>
            <person name="Riva A."/>
            <person name="Barbazuk W."/>
            <person name="Harkins T."/>
        </authorList>
    </citation>
    <scope>NUCLEOTIDE SEQUENCE [LARGE SCALE GENOMIC DNA]</scope>
    <source>
        <strain evidence="7 8">cv. Jamaican Lion 4</strain>
        <strain evidence="6">Father</strain>
        <strain evidence="5">Mother</strain>
        <tissue evidence="5">Leaf</tissue>
    </source>
</reference>
<evidence type="ECO:0000256" key="1">
    <source>
        <dbReference type="ARBA" id="ARBA00008966"/>
    </source>
</evidence>
<keyword evidence="8" id="KW-1185">Reference proteome</keyword>
<evidence type="ECO:0000313" key="5">
    <source>
        <dbReference type="EMBL" id="KAF4386851.1"/>
    </source>
</evidence>
<feature type="domain" description="AATF leucine zipper-containing" evidence="4">
    <location>
        <begin position="230"/>
        <end position="365"/>
    </location>
</feature>
<dbReference type="EMBL" id="JAATIP010000041">
    <property type="protein sequence ID" value="KAF4386851.1"/>
    <property type="molecule type" value="Genomic_DNA"/>
</dbReference>
<dbReference type="AlphaFoldDB" id="A0A7J6GVL1"/>